<keyword evidence="1" id="KW-0812">Transmembrane</keyword>
<keyword evidence="3" id="KW-1185">Reference proteome</keyword>
<feature type="transmembrane region" description="Helical" evidence="1">
    <location>
        <begin position="75"/>
        <end position="93"/>
    </location>
</feature>
<evidence type="ECO:0000256" key="1">
    <source>
        <dbReference type="SAM" id="Phobius"/>
    </source>
</evidence>
<evidence type="ECO:0000313" key="2">
    <source>
        <dbReference type="EMBL" id="MFD1828581.1"/>
    </source>
</evidence>
<evidence type="ECO:0000313" key="3">
    <source>
        <dbReference type="Proteomes" id="UP001597365"/>
    </source>
</evidence>
<feature type="transmembrane region" description="Helical" evidence="1">
    <location>
        <begin position="105"/>
        <end position="121"/>
    </location>
</feature>
<sequence>MLIKRILGSDDAGDADARRRANEFPGLAVRQALSALCALGLAWGTVVTVELIDRTLYGNCGPRWNVPCEQGRGELAWGIAAFLLAFLLHGRIAKVHAWSGPDLHTLIVFCLFPAGAVPVFADHMMNAGHGWPWRVATGVLAVACLAMACLTAGGAFAKPRTFFHVHFWSLEQDWTEGDREERFVVPSSSRERFHCAVFLTGAVAGTVLGVSLGVLYVIRAAGGFALFA</sequence>
<accession>A0ABW4PD28</accession>
<gene>
    <name evidence="2" type="ORF">ACFSJS_02735</name>
</gene>
<dbReference type="Proteomes" id="UP001597365">
    <property type="component" value="Unassembled WGS sequence"/>
</dbReference>
<keyword evidence="1" id="KW-1133">Transmembrane helix</keyword>
<organism evidence="2 3">
    <name type="scientific">Streptomyces desertarenae</name>
    <dbReference type="NCBI Taxonomy" id="2666184"/>
    <lineage>
        <taxon>Bacteria</taxon>
        <taxon>Bacillati</taxon>
        <taxon>Actinomycetota</taxon>
        <taxon>Actinomycetes</taxon>
        <taxon>Kitasatosporales</taxon>
        <taxon>Streptomycetaceae</taxon>
        <taxon>Streptomyces</taxon>
    </lineage>
</organism>
<keyword evidence="1" id="KW-0472">Membrane</keyword>
<comment type="caution">
    <text evidence="2">The sequence shown here is derived from an EMBL/GenBank/DDBJ whole genome shotgun (WGS) entry which is preliminary data.</text>
</comment>
<dbReference type="RefSeq" id="WP_380896227.1">
    <property type="nucleotide sequence ID" value="NZ_JBHUFU010000001.1"/>
</dbReference>
<feature type="transmembrane region" description="Helical" evidence="1">
    <location>
        <begin position="27"/>
        <end position="46"/>
    </location>
</feature>
<proteinExistence type="predicted"/>
<feature type="transmembrane region" description="Helical" evidence="1">
    <location>
        <begin position="133"/>
        <end position="157"/>
    </location>
</feature>
<dbReference type="EMBL" id="JBHUFU010000001">
    <property type="protein sequence ID" value="MFD1828581.1"/>
    <property type="molecule type" value="Genomic_DNA"/>
</dbReference>
<feature type="transmembrane region" description="Helical" evidence="1">
    <location>
        <begin position="196"/>
        <end position="218"/>
    </location>
</feature>
<name>A0ABW4PD28_9ACTN</name>
<protein>
    <submittedName>
        <fullName evidence="2">Uncharacterized protein</fullName>
    </submittedName>
</protein>
<reference evidence="3" key="1">
    <citation type="journal article" date="2019" name="Int. J. Syst. Evol. Microbiol.">
        <title>The Global Catalogue of Microorganisms (GCM) 10K type strain sequencing project: providing services to taxonomists for standard genome sequencing and annotation.</title>
        <authorList>
            <consortium name="The Broad Institute Genomics Platform"/>
            <consortium name="The Broad Institute Genome Sequencing Center for Infectious Disease"/>
            <person name="Wu L."/>
            <person name="Ma J."/>
        </authorList>
    </citation>
    <scope>NUCLEOTIDE SEQUENCE [LARGE SCALE GENOMIC DNA]</scope>
    <source>
        <strain evidence="3">CGMCC 4.7455</strain>
    </source>
</reference>